<evidence type="ECO:0000259" key="3">
    <source>
        <dbReference type="Pfam" id="PF05699"/>
    </source>
</evidence>
<evidence type="ECO:0000256" key="2">
    <source>
        <dbReference type="SAM" id="MobiDB-lite"/>
    </source>
</evidence>
<dbReference type="InterPro" id="IPR052035">
    <property type="entry name" value="ZnF_BED_domain_contain"/>
</dbReference>
<comment type="caution">
    <text evidence="5">The sequence shown here is derived from an EMBL/GenBank/DDBJ whole genome shotgun (WGS) entry which is preliminary data.</text>
</comment>
<evidence type="ECO:0000313" key="6">
    <source>
        <dbReference type="Proteomes" id="UP001172457"/>
    </source>
</evidence>
<dbReference type="Pfam" id="PF14372">
    <property type="entry name" value="hAT-like_RNase-H"/>
    <property type="match status" value="1"/>
</dbReference>
<sequence>MASNEPSIDVDENKDEHEEPIEPTNETAEEEKTSRRSEVWDHFKYDPDNPKELNPLFKFPSRWTVARDCLSIYKKEAKRLKNLLKGQTVSLTTDTWSSVQNFNYMSLTAHWVDDDWILRKKILNFCPIANHRGDTIGKLVYSCIQKWGIEKVFTVTVDNASSNDGAIRYLKTMLRGPNDVLDCKYLHLRCCAHIINLVVRDGLEEQCGSISRIRNAVRYVRSSPARYSSFKKCVDNLQIKCNRKPCLDVETRWNSTFFMLETSVKYEDAFDRLFDIDSNYISYFQDEAEDDSGGSTRKRKRSGATNGAPTSQDWEKARNFVEYLRIFCEVTTKISGSKYVTSNLFFSELVTMQATITRMCHSIDAEKQKMAKSMKLKYDKYWDNIENMNFLLYVAVALDPRNKLRYVTFCVEMIYGKGTEKTKQILDKVKKTLEDLFEHYQKKAEMRKEKRSGGSTSSNGMPSALGDTRIDLEREFDIYDDEEEDCKSELEVYLADGKEKRDERFDILGWWKANSTKFPILSQLARHVLAMPISTVASESAFSTGGRVIDKYRSSLNPKTAEALICTQDWIRSSPVDLELLDMSIASIEELNEKLENIELGNVLFHFL</sequence>
<dbReference type="PANTHER" id="PTHR46481:SF8">
    <property type="entry name" value="ZINC FINGER BED DOMAIN-CONTAINING PROTEIN RICESLEEPER 1-LIKE"/>
    <property type="match status" value="1"/>
</dbReference>
<feature type="domain" description="HAT C-terminal dimerisation" evidence="3">
    <location>
        <begin position="489"/>
        <end position="571"/>
    </location>
</feature>
<evidence type="ECO:0000256" key="1">
    <source>
        <dbReference type="ARBA" id="ARBA00023125"/>
    </source>
</evidence>
<dbReference type="Proteomes" id="UP001172457">
    <property type="component" value="Chromosome 4"/>
</dbReference>
<dbReference type="PANTHER" id="PTHR46481">
    <property type="entry name" value="ZINC FINGER BED DOMAIN-CONTAINING PROTEIN 4"/>
    <property type="match status" value="1"/>
</dbReference>
<dbReference type="InterPro" id="IPR025525">
    <property type="entry name" value="hAT-like_transposase_RNase-H"/>
</dbReference>
<dbReference type="InterPro" id="IPR012337">
    <property type="entry name" value="RNaseH-like_sf"/>
</dbReference>
<dbReference type="EMBL" id="JARYMX010000004">
    <property type="protein sequence ID" value="KAJ9550567.1"/>
    <property type="molecule type" value="Genomic_DNA"/>
</dbReference>
<feature type="region of interest" description="Disordered" evidence="2">
    <location>
        <begin position="444"/>
        <end position="466"/>
    </location>
</feature>
<proteinExistence type="predicted"/>
<name>A0AA38W6L1_9ASTR</name>
<evidence type="ECO:0008006" key="7">
    <source>
        <dbReference type="Google" id="ProtNLM"/>
    </source>
</evidence>
<keyword evidence="6" id="KW-1185">Reference proteome</keyword>
<feature type="region of interest" description="Disordered" evidence="2">
    <location>
        <begin position="288"/>
        <end position="311"/>
    </location>
</feature>
<dbReference type="Pfam" id="PF05699">
    <property type="entry name" value="Dimer_Tnp_hAT"/>
    <property type="match status" value="1"/>
</dbReference>
<gene>
    <name evidence="5" type="ORF">OSB04_014612</name>
</gene>
<keyword evidence="1" id="KW-0238">DNA-binding</keyword>
<reference evidence="5" key="1">
    <citation type="submission" date="2023-03" db="EMBL/GenBank/DDBJ databases">
        <title>Chromosome-scale reference genome and RAD-based genetic map of yellow starthistle (Centaurea solstitialis) reveal putative structural variation and QTLs associated with invader traits.</title>
        <authorList>
            <person name="Reatini B."/>
            <person name="Cang F.A."/>
            <person name="Jiang Q."/>
            <person name="Mckibben M.T.W."/>
            <person name="Barker M.S."/>
            <person name="Rieseberg L.H."/>
            <person name="Dlugosch K.M."/>
        </authorList>
    </citation>
    <scope>NUCLEOTIDE SEQUENCE</scope>
    <source>
        <strain evidence="5">CAN-66</strain>
        <tissue evidence="5">Leaf</tissue>
    </source>
</reference>
<dbReference type="InterPro" id="IPR008906">
    <property type="entry name" value="HATC_C_dom"/>
</dbReference>
<dbReference type="SUPFAM" id="SSF53098">
    <property type="entry name" value="Ribonuclease H-like"/>
    <property type="match status" value="1"/>
</dbReference>
<feature type="region of interest" description="Disordered" evidence="2">
    <location>
        <begin position="1"/>
        <end position="38"/>
    </location>
</feature>
<evidence type="ECO:0000313" key="5">
    <source>
        <dbReference type="EMBL" id="KAJ9550567.1"/>
    </source>
</evidence>
<dbReference type="GO" id="GO:0003677">
    <property type="term" value="F:DNA binding"/>
    <property type="evidence" value="ECO:0007669"/>
    <property type="project" value="UniProtKB-KW"/>
</dbReference>
<feature type="compositionally biased region" description="Acidic residues" evidence="2">
    <location>
        <begin position="8"/>
        <end position="21"/>
    </location>
</feature>
<dbReference type="AlphaFoldDB" id="A0AA38W6L1"/>
<protein>
    <recommendedName>
        <fullName evidence="7">Transposase</fullName>
    </recommendedName>
</protein>
<organism evidence="5 6">
    <name type="scientific">Centaurea solstitialis</name>
    <name type="common">yellow star-thistle</name>
    <dbReference type="NCBI Taxonomy" id="347529"/>
    <lineage>
        <taxon>Eukaryota</taxon>
        <taxon>Viridiplantae</taxon>
        <taxon>Streptophyta</taxon>
        <taxon>Embryophyta</taxon>
        <taxon>Tracheophyta</taxon>
        <taxon>Spermatophyta</taxon>
        <taxon>Magnoliopsida</taxon>
        <taxon>eudicotyledons</taxon>
        <taxon>Gunneridae</taxon>
        <taxon>Pentapetalae</taxon>
        <taxon>asterids</taxon>
        <taxon>campanulids</taxon>
        <taxon>Asterales</taxon>
        <taxon>Asteraceae</taxon>
        <taxon>Carduoideae</taxon>
        <taxon>Cardueae</taxon>
        <taxon>Centaureinae</taxon>
        <taxon>Centaurea</taxon>
    </lineage>
</organism>
<feature type="domain" description="hAT-like transposase RNase-H fold" evidence="4">
    <location>
        <begin position="335"/>
        <end position="440"/>
    </location>
</feature>
<evidence type="ECO:0000259" key="4">
    <source>
        <dbReference type="Pfam" id="PF14372"/>
    </source>
</evidence>
<dbReference type="GO" id="GO:0046983">
    <property type="term" value="F:protein dimerization activity"/>
    <property type="evidence" value="ECO:0007669"/>
    <property type="project" value="InterPro"/>
</dbReference>
<accession>A0AA38W6L1</accession>